<dbReference type="Pfam" id="PF02534">
    <property type="entry name" value="T4SS-DNA_transf"/>
    <property type="match status" value="1"/>
</dbReference>
<keyword evidence="4" id="KW-0812">Transmembrane</keyword>
<evidence type="ECO:0000256" key="3">
    <source>
        <dbReference type="ARBA" id="ARBA00022475"/>
    </source>
</evidence>
<dbReference type="Gene3D" id="3.40.50.300">
    <property type="entry name" value="P-loop containing nucleotide triphosphate hydrolases"/>
    <property type="match status" value="1"/>
</dbReference>
<evidence type="ECO:0000256" key="6">
    <source>
        <dbReference type="ARBA" id="ARBA00023136"/>
    </source>
</evidence>
<comment type="subcellular location">
    <subcellularLocation>
        <location evidence="1">Cell membrane</location>
        <topology evidence="1">Multi-pass membrane protein</topology>
    </subcellularLocation>
</comment>
<dbReference type="PANTHER" id="PTHR37937:SF1">
    <property type="entry name" value="CONJUGATIVE TRANSFER: DNA TRANSPORT"/>
    <property type="match status" value="1"/>
</dbReference>
<evidence type="ECO:0000313" key="9">
    <source>
        <dbReference type="Proteomes" id="UP000792865"/>
    </source>
</evidence>
<gene>
    <name evidence="8" type="ORF">CJJ18_01690</name>
</gene>
<proteinExistence type="inferred from homology"/>
<protein>
    <submittedName>
        <fullName evidence="8">Conjugal transfer protein</fullName>
    </submittedName>
</protein>
<sequence length="511" mass="57310">MKNQKSPYSATNPQKRIEKFPPILIGKHPTEDDFLASYGQTFVMLAAPPGTGKGVGMVIPNALTYPDSMVINDPKFENWHLTAGFRASCGQEVFRFSPEMLETHRWNPLSRLNRDPLFRLGDIKSMASVLFVPDNPKNASFFSASADIFTALVLYLMETPSLPLTLPQIYEISAQGMVLGEWAKKEMEARSQGDQPLSSECLREMNRMVSSSQSKTGWPITQDILNKRLSLYGEKTVAWAVSGDDIRFEDLRRKKMTVYFCVNEEALLKFGALMNLFYSQAIAANSAILPEHGGHHPDGTLIYQYQVLFLMDEFAVMGVIEKMKTALALTRGAGLRYLIIFQGKAQLRSDALYGFQGANGIMDAVHIEVVYAPGNIESATEYSQRLGNTTVKVSNFSENYGEKRSRSRSSSDQARPLMLPQEVNELPYDKALIFVQATHKTPALKMLARKIFWYEEPVFQERVNLTLPSVPAGEINAIDSLIVPMNIHKPPVNVALAPPHDSEMDQEQQRR</sequence>
<dbReference type="CDD" id="cd01127">
    <property type="entry name" value="TrwB_TraG_TraD_VirD4"/>
    <property type="match status" value="2"/>
</dbReference>
<comment type="similarity">
    <text evidence="2">Belongs to the VirD4/TraG family.</text>
</comment>
<evidence type="ECO:0000313" key="8">
    <source>
        <dbReference type="EMBL" id="ASV33038.1"/>
    </source>
</evidence>
<keyword evidence="5" id="KW-1133">Transmembrane helix</keyword>
<evidence type="ECO:0000256" key="5">
    <source>
        <dbReference type="ARBA" id="ARBA00022989"/>
    </source>
</evidence>
<dbReference type="GO" id="GO:0005886">
    <property type="term" value="C:plasma membrane"/>
    <property type="evidence" value="ECO:0007669"/>
    <property type="project" value="UniProtKB-SubCell"/>
</dbReference>
<dbReference type="InterPro" id="IPR027417">
    <property type="entry name" value="P-loop_NTPase"/>
</dbReference>
<evidence type="ECO:0000256" key="4">
    <source>
        <dbReference type="ARBA" id="ARBA00022692"/>
    </source>
</evidence>
<dbReference type="PANTHER" id="PTHR37937">
    <property type="entry name" value="CONJUGATIVE TRANSFER: DNA TRANSPORT"/>
    <property type="match status" value="1"/>
</dbReference>
<reference evidence="8" key="1">
    <citation type="submission" date="2017-08" db="EMBL/GenBank/DDBJ databases">
        <title>Genome sequence of Candidatus Hamiltonella defensa from Acyrthosiphon pisum strain MI47.</title>
        <authorList>
            <person name="Patel V.A."/>
            <person name="Chevignon G."/>
            <person name="Russell J.A."/>
            <person name="Oliver K.M."/>
        </authorList>
    </citation>
    <scope>NUCLEOTIDE SEQUENCE</scope>
    <source>
        <strain evidence="8">MI47</strain>
    </source>
</reference>
<organism evidence="8 9">
    <name type="scientific">Candidatus Williamhamiltonella defendens</name>
    <dbReference type="NCBI Taxonomy" id="138072"/>
    <lineage>
        <taxon>Bacteria</taxon>
        <taxon>Pseudomonadati</taxon>
        <taxon>Pseudomonadota</taxon>
        <taxon>Gammaproteobacteria</taxon>
        <taxon>Enterobacterales</taxon>
        <taxon>Enterobacteriaceae</taxon>
        <taxon>aphid secondary symbionts</taxon>
        <taxon>Candidatus Williamhamiltonella</taxon>
    </lineage>
</organism>
<dbReference type="SUPFAM" id="SSF52540">
    <property type="entry name" value="P-loop containing nucleoside triphosphate hydrolases"/>
    <property type="match status" value="1"/>
</dbReference>
<dbReference type="InterPro" id="IPR003688">
    <property type="entry name" value="TraG/VirD4"/>
</dbReference>
<name>A0AAC9VHD9_9ENTR</name>
<dbReference type="Proteomes" id="UP000792865">
    <property type="component" value="Chromosome"/>
</dbReference>
<keyword evidence="6" id="KW-0472">Membrane</keyword>
<dbReference type="InterPro" id="IPR051539">
    <property type="entry name" value="T4SS-coupling_protein"/>
</dbReference>
<feature type="region of interest" description="Disordered" evidence="7">
    <location>
        <begin position="397"/>
        <end position="416"/>
    </location>
</feature>
<evidence type="ECO:0000256" key="1">
    <source>
        <dbReference type="ARBA" id="ARBA00004651"/>
    </source>
</evidence>
<dbReference type="EMBL" id="CP022932">
    <property type="protein sequence ID" value="ASV33038.1"/>
    <property type="molecule type" value="Genomic_DNA"/>
</dbReference>
<keyword evidence="3" id="KW-1003">Cell membrane</keyword>
<accession>A0AAC9VHD9</accession>
<dbReference type="AlphaFoldDB" id="A0AAC9VHD9"/>
<evidence type="ECO:0000256" key="2">
    <source>
        <dbReference type="ARBA" id="ARBA00008806"/>
    </source>
</evidence>
<evidence type="ECO:0000256" key="7">
    <source>
        <dbReference type="SAM" id="MobiDB-lite"/>
    </source>
</evidence>